<evidence type="ECO:0000313" key="2">
    <source>
        <dbReference type="EMBL" id="ENN78369.1"/>
    </source>
</evidence>
<dbReference type="EMBL" id="KB740914">
    <property type="protein sequence ID" value="ENN78369.1"/>
    <property type="molecule type" value="Genomic_DNA"/>
</dbReference>
<dbReference type="Proteomes" id="UP000019118">
    <property type="component" value="Unassembled WGS sequence"/>
</dbReference>
<feature type="signal peptide" evidence="1">
    <location>
        <begin position="1"/>
        <end position="23"/>
    </location>
</feature>
<dbReference type="AlphaFoldDB" id="N6TDC7"/>
<organism evidence="2">
    <name type="scientific">Dendroctonus ponderosae</name>
    <name type="common">Mountain pine beetle</name>
    <dbReference type="NCBI Taxonomy" id="77166"/>
    <lineage>
        <taxon>Eukaryota</taxon>
        <taxon>Metazoa</taxon>
        <taxon>Ecdysozoa</taxon>
        <taxon>Arthropoda</taxon>
        <taxon>Hexapoda</taxon>
        <taxon>Insecta</taxon>
        <taxon>Pterygota</taxon>
        <taxon>Neoptera</taxon>
        <taxon>Endopterygota</taxon>
        <taxon>Coleoptera</taxon>
        <taxon>Polyphaga</taxon>
        <taxon>Cucujiformia</taxon>
        <taxon>Curculionidae</taxon>
        <taxon>Scolytinae</taxon>
        <taxon>Dendroctonus</taxon>
    </lineage>
</organism>
<proteinExistence type="predicted"/>
<evidence type="ECO:0000313" key="4">
    <source>
        <dbReference type="EnsemblMetazoa" id="XP_019757872.1"/>
    </source>
</evidence>
<dbReference type="Proteomes" id="UP000030742">
    <property type="component" value="Unassembled WGS sequence"/>
</dbReference>
<dbReference type="EnsemblMetazoa" id="XM_019902313.1">
    <property type="protein sequence ID" value="XP_019757872.1"/>
    <property type="gene ID" value="LOC109536201"/>
</dbReference>
<name>N6TDC7_DENPD</name>
<sequence length="231" mass="24650">MAKLFIFAIIAIGVSLQFADVDADGKADAKKAFEELVKVLDKAITDGEKVIDKAVGQFNSTADKLEVKAKSDLNKLLSPLQKKLDELVKKAGEKGKKCKKFVDDFSKIPDGTVKGIVDCVRTQVNAVQTAASDALQQMRKIVKDLKSIGPEIDKCTGSKVDEAKCYAKLIAKIVKDAKTAPVKISADVAKVTLLISKLLPTLESCLANQLRKAGSEGAADIAKFGVCAAVK</sequence>
<reference evidence="4" key="2">
    <citation type="submission" date="2024-08" db="UniProtKB">
        <authorList>
            <consortium name="EnsemblMetazoa"/>
        </authorList>
    </citation>
    <scope>IDENTIFICATION</scope>
</reference>
<feature type="non-terminal residue" evidence="2">
    <location>
        <position position="1"/>
    </location>
</feature>
<feature type="chain" id="PRO_5010971758" evidence="1">
    <location>
        <begin position="24"/>
        <end position="231"/>
    </location>
</feature>
<evidence type="ECO:0000313" key="3">
    <source>
        <dbReference type="EMBL" id="ERL93246.1"/>
    </source>
</evidence>
<evidence type="ECO:0000256" key="1">
    <source>
        <dbReference type="SAM" id="SignalP"/>
    </source>
</evidence>
<dbReference type="EMBL" id="KB632352">
    <property type="protein sequence ID" value="ERL93246.1"/>
    <property type="molecule type" value="Genomic_DNA"/>
</dbReference>
<reference evidence="5 6" key="1">
    <citation type="journal article" date="2013" name="Genome Biol.">
        <title>Draft genome of the mountain pine beetle, Dendroctonus ponderosae Hopkins, a major forest pest.</title>
        <authorList>
            <person name="Keeling C.I."/>
            <person name="Yuen M.M."/>
            <person name="Liao N.Y."/>
            <person name="Docking T.R."/>
            <person name="Chan S.K."/>
            <person name="Taylor G.A."/>
            <person name="Palmquist D.L."/>
            <person name="Jackman S.D."/>
            <person name="Nguyen A."/>
            <person name="Li M."/>
            <person name="Henderson H."/>
            <person name="Janes J.K."/>
            <person name="Zhao Y."/>
            <person name="Pandoh P."/>
            <person name="Moore R."/>
            <person name="Sperling F.A."/>
            <person name="Huber D.P."/>
            <person name="Birol I."/>
            <person name="Jones S.J."/>
            <person name="Bohlmann J."/>
        </authorList>
    </citation>
    <scope>NUCLEOTIDE SEQUENCE</scope>
</reference>
<gene>
    <name evidence="4" type="primary">109536201</name>
    <name evidence="3" type="ORF">D910_10542</name>
    <name evidence="2" type="ORF">YQE_05171</name>
</gene>
<keyword evidence="1" id="KW-0732">Signal</keyword>
<dbReference type="OrthoDB" id="6737816at2759"/>
<dbReference type="KEGG" id="dpa:109536201"/>
<evidence type="ECO:0000313" key="5">
    <source>
        <dbReference type="Proteomes" id="UP000019118"/>
    </source>
</evidence>
<dbReference type="HOGENOM" id="CLU_1190939_0_0_1"/>
<keyword evidence="5" id="KW-1185">Reference proteome</keyword>
<accession>N6TDC7</accession>
<protein>
    <submittedName>
        <fullName evidence="2 4">Uncharacterized protein</fullName>
    </submittedName>
</protein>
<evidence type="ECO:0000313" key="6">
    <source>
        <dbReference type="Proteomes" id="UP000030742"/>
    </source>
</evidence>